<accession>A0ABU2SVM3</accession>
<dbReference type="RefSeq" id="WP_311614457.1">
    <property type="nucleotide sequence ID" value="NZ_JAVRFI010000025.1"/>
</dbReference>
<proteinExistence type="predicted"/>
<organism evidence="1 2">
    <name type="scientific">Streptomyces hesseae</name>
    <dbReference type="NCBI Taxonomy" id="3075519"/>
    <lineage>
        <taxon>Bacteria</taxon>
        <taxon>Bacillati</taxon>
        <taxon>Actinomycetota</taxon>
        <taxon>Actinomycetes</taxon>
        <taxon>Kitasatosporales</taxon>
        <taxon>Streptomycetaceae</taxon>
        <taxon>Streptomyces</taxon>
    </lineage>
</organism>
<name>A0ABU2SVM3_9ACTN</name>
<gene>
    <name evidence="1" type="ORF">RM609_28435</name>
</gene>
<evidence type="ECO:0000313" key="2">
    <source>
        <dbReference type="Proteomes" id="UP001180531"/>
    </source>
</evidence>
<dbReference type="Proteomes" id="UP001180531">
    <property type="component" value="Unassembled WGS sequence"/>
</dbReference>
<sequence length="73" mass="8279">MSCNATLTPTPEQLNHEIRTFLTARRGRTLTSAERDVYERLRAEWLAAGRRARYMTVPRPARTSACGARTVSE</sequence>
<dbReference type="EMBL" id="JAVRFI010000025">
    <property type="protein sequence ID" value="MDT0452991.1"/>
    <property type="molecule type" value="Genomic_DNA"/>
</dbReference>
<keyword evidence="2" id="KW-1185">Reference proteome</keyword>
<reference evidence="1" key="1">
    <citation type="submission" date="2024-05" db="EMBL/GenBank/DDBJ databases">
        <title>30 novel species of actinomycetes from the DSMZ collection.</title>
        <authorList>
            <person name="Nouioui I."/>
        </authorList>
    </citation>
    <scope>NUCLEOTIDE SEQUENCE</scope>
    <source>
        <strain evidence="1">DSM 40473</strain>
    </source>
</reference>
<comment type="caution">
    <text evidence="1">The sequence shown here is derived from an EMBL/GenBank/DDBJ whole genome shotgun (WGS) entry which is preliminary data.</text>
</comment>
<evidence type="ECO:0000313" key="1">
    <source>
        <dbReference type="EMBL" id="MDT0452991.1"/>
    </source>
</evidence>
<protein>
    <submittedName>
        <fullName evidence="1">Uncharacterized protein</fullName>
    </submittedName>
</protein>